<dbReference type="Proteomes" id="UP000663824">
    <property type="component" value="Unassembled WGS sequence"/>
</dbReference>
<dbReference type="Proteomes" id="UP000676336">
    <property type="component" value="Unassembled WGS sequence"/>
</dbReference>
<evidence type="ECO:0000313" key="1">
    <source>
        <dbReference type="EMBL" id="CAF1668961.1"/>
    </source>
</evidence>
<evidence type="ECO:0000313" key="4">
    <source>
        <dbReference type="Proteomes" id="UP000663824"/>
    </source>
</evidence>
<dbReference type="OrthoDB" id="10018093at2759"/>
<dbReference type="Proteomes" id="UP000663834">
    <property type="component" value="Unassembled WGS sequence"/>
</dbReference>
<dbReference type="EMBL" id="CAJOBI010000344">
    <property type="protein sequence ID" value="CAF3816278.1"/>
    <property type="molecule type" value="Genomic_DNA"/>
</dbReference>
<evidence type="ECO:0000313" key="3">
    <source>
        <dbReference type="EMBL" id="CAF3816278.1"/>
    </source>
</evidence>
<comment type="caution">
    <text evidence="2">The sequence shown here is derived from an EMBL/GenBank/DDBJ whole genome shotgun (WGS) entry which is preliminary data.</text>
</comment>
<evidence type="ECO:0000313" key="2">
    <source>
        <dbReference type="EMBL" id="CAF2047195.1"/>
    </source>
</evidence>
<accession>A0A816PEW6</accession>
<organism evidence="2 4">
    <name type="scientific">Rotaria magnacalcarata</name>
    <dbReference type="NCBI Taxonomy" id="392030"/>
    <lineage>
        <taxon>Eukaryota</taxon>
        <taxon>Metazoa</taxon>
        <taxon>Spiralia</taxon>
        <taxon>Gnathifera</taxon>
        <taxon>Rotifera</taxon>
        <taxon>Eurotatoria</taxon>
        <taxon>Bdelloidea</taxon>
        <taxon>Philodinida</taxon>
        <taxon>Philodinidae</taxon>
        <taxon>Rotaria</taxon>
    </lineage>
</organism>
<protein>
    <submittedName>
        <fullName evidence="2">Uncharacterized protein</fullName>
    </submittedName>
</protein>
<sequence length="103" mass="11803">MNGFLSTTKDETVAKRFASEGIPKPNQIAVIFKLNIDPKVIDKPYAEIPLDRHGVGPYEEELLFSIGSVWRINNVIDLQDNTDIQNCLLMYNNMGNMRHLFTY</sequence>
<dbReference type="Gene3D" id="3.90.176.10">
    <property type="entry name" value="Toxin ADP-ribosyltransferase, Chain A, domain 1"/>
    <property type="match status" value="1"/>
</dbReference>
<name>A0A816PEW6_9BILA</name>
<dbReference type="AlphaFoldDB" id="A0A816PEW6"/>
<dbReference type="EMBL" id="CAJNOW010018842">
    <property type="protein sequence ID" value="CAF1668961.1"/>
    <property type="molecule type" value="Genomic_DNA"/>
</dbReference>
<proteinExistence type="predicted"/>
<dbReference type="EMBL" id="CAJNRE010005625">
    <property type="protein sequence ID" value="CAF2047195.1"/>
    <property type="molecule type" value="Genomic_DNA"/>
</dbReference>
<gene>
    <name evidence="1" type="ORF">KQP761_LOCUS33839</name>
    <name evidence="2" type="ORF">MBJ925_LOCUS12331</name>
    <name evidence="3" type="ORF">SMN809_LOCUS2023</name>
</gene>
<reference evidence="2" key="1">
    <citation type="submission" date="2021-02" db="EMBL/GenBank/DDBJ databases">
        <authorList>
            <person name="Nowell W R."/>
        </authorList>
    </citation>
    <scope>NUCLEOTIDE SEQUENCE</scope>
</reference>